<feature type="chain" id="PRO_5003836592" evidence="1">
    <location>
        <begin position="19"/>
        <end position="125"/>
    </location>
</feature>
<proteinExistence type="predicted"/>
<organism evidence="2 3">
    <name type="scientific">Wickerhamomyces ciferrii (strain ATCC 14091 / BCRC 22168 / CBS 111 / JCM 3599 / NBRC 0793 / NRRL Y-1031 F-60-10)</name>
    <name type="common">Yeast</name>
    <name type="synonym">Pichia ciferrii</name>
    <dbReference type="NCBI Taxonomy" id="1206466"/>
    <lineage>
        <taxon>Eukaryota</taxon>
        <taxon>Fungi</taxon>
        <taxon>Dikarya</taxon>
        <taxon>Ascomycota</taxon>
        <taxon>Saccharomycotina</taxon>
        <taxon>Saccharomycetes</taxon>
        <taxon>Phaffomycetales</taxon>
        <taxon>Wickerhamomycetaceae</taxon>
        <taxon>Wickerhamomyces</taxon>
    </lineage>
</organism>
<dbReference type="EMBL" id="CAIF01000252">
    <property type="protein sequence ID" value="CCH46548.1"/>
    <property type="molecule type" value="Genomic_DNA"/>
</dbReference>
<evidence type="ECO:0000256" key="1">
    <source>
        <dbReference type="SAM" id="SignalP"/>
    </source>
</evidence>
<gene>
    <name evidence="2" type="ORF">BN7_6141</name>
</gene>
<protein>
    <submittedName>
        <fullName evidence="2">Secreted protein</fullName>
    </submittedName>
</protein>
<feature type="signal peptide" evidence="1">
    <location>
        <begin position="1"/>
        <end position="18"/>
    </location>
</feature>
<evidence type="ECO:0000313" key="3">
    <source>
        <dbReference type="Proteomes" id="UP000009328"/>
    </source>
</evidence>
<keyword evidence="1" id="KW-0732">Signal</keyword>
<reference evidence="2 3" key="1">
    <citation type="journal article" date="2012" name="Eukaryot. Cell">
        <title>Draft genome sequence of Wickerhamomyces ciferrii NRRL Y-1031 F-60-10.</title>
        <authorList>
            <person name="Schneider J."/>
            <person name="Andrea H."/>
            <person name="Blom J."/>
            <person name="Jaenicke S."/>
            <person name="Ruckert C."/>
            <person name="Schorsch C."/>
            <person name="Szczepanowski R."/>
            <person name="Farwick M."/>
            <person name="Goesmann A."/>
            <person name="Puhler A."/>
            <person name="Schaffer S."/>
            <person name="Tauch A."/>
            <person name="Kohler T."/>
            <person name="Brinkrolf K."/>
        </authorList>
    </citation>
    <scope>NUCLEOTIDE SEQUENCE [LARGE SCALE GENOMIC DNA]</scope>
    <source>
        <strain evidence="3">ATCC 14091 / BCRC 22168 / CBS 111 / JCM 3599 / NBRC 0793 / NRRL Y-1031 F-60-10</strain>
    </source>
</reference>
<dbReference type="HOGENOM" id="CLU_127832_0_0_1"/>
<evidence type="ECO:0000313" key="2">
    <source>
        <dbReference type="EMBL" id="CCH46548.1"/>
    </source>
</evidence>
<sequence length="125" mass="13523">MKLSTVLVQGLLLSGIIASPVVTTAQDSLPDVVEDSNADNSTDSFTEEGYSPGSNYLCFDANKGKLCTGKSVASCEKHYESRGKDIANSLCSFYCSKVKNVNDCKTNKKKFNYHPPWGCDSAAYC</sequence>
<comment type="caution">
    <text evidence="2">The sequence shown here is derived from an EMBL/GenBank/DDBJ whole genome shotgun (WGS) entry which is preliminary data.</text>
</comment>
<name>K0KZI5_WICCF</name>
<dbReference type="Proteomes" id="UP000009328">
    <property type="component" value="Unassembled WGS sequence"/>
</dbReference>
<dbReference type="AlphaFoldDB" id="K0KZI5"/>
<accession>K0KZI5</accession>
<keyword evidence="3" id="KW-1185">Reference proteome</keyword>
<dbReference type="InParanoid" id="K0KZI5"/>